<sequence>MTRNEEESSQRYETRERFLYKALVPFYKRGSTEVEEEEISDTSRFKRKPQVGGDVFVQLAPSRSRDMTRPLHQAVTVWLEWVNATGFSACVETSGPSGDWREVNVHWLAFQGQPTGSAAGVTLSRAPEVFVTAIHRYPRDRKSAASVWTEDVNSVGFKIFLRELTNFSGEHKHIRVQWIAFVVTPKGWKMLERSKIEFENAESPGRDTQFSFCQDTKFQAPFYQTPVLLLSPSHKWFVKNALYINSENNAVTTWVERLDTMSFTTCMKDLQLYHEHHDPLTVYYIAFGDVHPCHNASCPSYASCQASGPFNASCVCNSNVPTYEDEVCSEDGVTFQNSLTLELQSCLQGRQIMTQKLGSCEPFKFYRGRTSVYLGDTEAHCRRVVFQNSTFLENKLVHIHVSVNYFNTSGLFTHEAAVAWTEDISHSSFTVCALTAGRLDRIPPDGGLTFVDFIAYQGNPLGSVTGHEVLDSWWDGTTCKEITLPEGKFSRPPYILVSKEHTFLGRKHDAATVWGENVESTKFTLCLREMQNFDGLHERIVVDWMAFSELPEELNVTWQKIIFRNYEGIESRSGTNYAFCKMIKFNVFFAATPYVIVTACHSSHYGYMPREYNSIATWVENMNSTHCRICMKELHSPSGYDA</sequence>
<dbReference type="SMART" id="SM00280">
    <property type="entry name" value="KAZAL"/>
    <property type="match status" value="1"/>
</dbReference>
<evidence type="ECO:0000259" key="1">
    <source>
        <dbReference type="PROSITE" id="PS51465"/>
    </source>
</evidence>
<evidence type="ECO:0000313" key="3">
    <source>
        <dbReference type="Proteomes" id="UP001249851"/>
    </source>
</evidence>
<dbReference type="Gene3D" id="2.60.40.2080">
    <property type="match status" value="1"/>
</dbReference>
<evidence type="ECO:0000313" key="2">
    <source>
        <dbReference type="EMBL" id="KAK2556577.1"/>
    </source>
</evidence>
<accession>A0AAD9V0G1</accession>
<feature type="domain" description="Kazal-like" evidence="1">
    <location>
        <begin position="294"/>
        <end position="362"/>
    </location>
</feature>
<gene>
    <name evidence="2" type="ORF">P5673_021490</name>
</gene>
<keyword evidence="3" id="KW-1185">Reference proteome</keyword>
<dbReference type="AlphaFoldDB" id="A0AAD9V0G1"/>
<dbReference type="EMBL" id="JARQWQ010000055">
    <property type="protein sequence ID" value="KAK2556577.1"/>
    <property type="molecule type" value="Genomic_DNA"/>
</dbReference>
<organism evidence="2 3">
    <name type="scientific">Acropora cervicornis</name>
    <name type="common">Staghorn coral</name>
    <dbReference type="NCBI Taxonomy" id="6130"/>
    <lineage>
        <taxon>Eukaryota</taxon>
        <taxon>Metazoa</taxon>
        <taxon>Cnidaria</taxon>
        <taxon>Anthozoa</taxon>
        <taxon>Hexacorallia</taxon>
        <taxon>Scleractinia</taxon>
        <taxon>Astrocoeniina</taxon>
        <taxon>Acroporidae</taxon>
        <taxon>Acropora</taxon>
    </lineage>
</organism>
<dbReference type="SUPFAM" id="SSF100895">
    <property type="entry name" value="Kazal-type serine protease inhibitors"/>
    <property type="match status" value="1"/>
</dbReference>
<dbReference type="Proteomes" id="UP001249851">
    <property type="component" value="Unassembled WGS sequence"/>
</dbReference>
<dbReference type="PROSITE" id="PS51465">
    <property type="entry name" value="KAZAL_2"/>
    <property type="match status" value="1"/>
</dbReference>
<reference evidence="2" key="2">
    <citation type="journal article" date="2023" name="Science">
        <title>Genomic signatures of disease resistance in endangered staghorn corals.</title>
        <authorList>
            <person name="Vollmer S.V."/>
            <person name="Selwyn J.D."/>
            <person name="Despard B.A."/>
            <person name="Roesel C.L."/>
        </authorList>
    </citation>
    <scope>NUCLEOTIDE SEQUENCE</scope>
    <source>
        <strain evidence="2">K2</strain>
    </source>
</reference>
<feature type="non-terminal residue" evidence="2">
    <location>
        <position position="642"/>
    </location>
</feature>
<protein>
    <recommendedName>
        <fullName evidence="1">Kazal-like domain-containing protein</fullName>
    </recommendedName>
</protein>
<dbReference type="InterPro" id="IPR037221">
    <property type="entry name" value="H-type_lectin_dom_sf"/>
</dbReference>
<comment type="caution">
    <text evidence="2">The sequence shown here is derived from an EMBL/GenBank/DDBJ whole genome shotgun (WGS) entry which is preliminary data.</text>
</comment>
<dbReference type="Pfam" id="PF07648">
    <property type="entry name" value="Kazal_2"/>
    <property type="match status" value="1"/>
</dbReference>
<name>A0AAD9V0G1_ACRCE</name>
<dbReference type="CDD" id="cd00104">
    <property type="entry name" value="KAZAL_FS"/>
    <property type="match status" value="1"/>
</dbReference>
<proteinExistence type="predicted"/>
<reference evidence="2" key="1">
    <citation type="journal article" date="2023" name="G3 (Bethesda)">
        <title>Whole genome assembly and annotation of the endangered Caribbean coral Acropora cervicornis.</title>
        <authorList>
            <person name="Selwyn J.D."/>
            <person name="Vollmer S.V."/>
        </authorList>
    </citation>
    <scope>NUCLEOTIDE SEQUENCE</scope>
    <source>
        <strain evidence="2">K2</strain>
    </source>
</reference>
<dbReference type="InterPro" id="IPR002350">
    <property type="entry name" value="Kazal_dom"/>
</dbReference>
<dbReference type="Gene3D" id="3.30.60.30">
    <property type="match status" value="1"/>
</dbReference>
<dbReference type="InterPro" id="IPR036058">
    <property type="entry name" value="Kazal_dom_sf"/>
</dbReference>